<keyword evidence="3" id="KW-1185">Reference proteome</keyword>
<proteinExistence type="predicted"/>
<evidence type="ECO:0000313" key="3">
    <source>
        <dbReference type="Proteomes" id="UP000027284"/>
    </source>
</evidence>
<dbReference type="AlphaFoldDB" id="A0A062Y3J4"/>
<gene>
    <name evidence="2" type="ORF">EG19_04035</name>
</gene>
<feature type="compositionally biased region" description="Basic and acidic residues" evidence="1">
    <location>
        <begin position="26"/>
        <end position="39"/>
    </location>
</feature>
<feature type="region of interest" description="Disordered" evidence="1">
    <location>
        <begin position="16"/>
        <end position="123"/>
    </location>
</feature>
<dbReference type="Proteomes" id="UP000027284">
    <property type="component" value="Unassembled WGS sequence"/>
</dbReference>
<reference evidence="2 3" key="1">
    <citation type="submission" date="2014-04" db="EMBL/GenBank/DDBJ databases">
        <title>The Genome Sequence of Thermoanaerobaculum aquaticum MP-01, The First Cultivated Group 23 Acidobacterium.</title>
        <authorList>
            <person name="Stamps B.W."/>
            <person name="Losey N.A."/>
            <person name="Lawson P.A."/>
            <person name="Stevenson B.S."/>
        </authorList>
    </citation>
    <scope>NUCLEOTIDE SEQUENCE [LARGE SCALE GENOMIC DNA]</scope>
    <source>
        <strain evidence="2 3">MP-01</strain>
    </source>
</reference>
<name>A0A062Y3J4_9BACT</name>
<feature type="compositionally biased region" description="Basic and acidic residues" evidence="1">
    <location>
        <begin position="114"/>
        <end position="123"/>
    </location>
</feature>
<dbReference type="EMBL" id="JMFG01000002">
    <property type="protein sequence ID" value="KDA54976.1"/>
    <property type="molecule type" value="Genomic_DNA"/>
</dbReference>
<sequence>MREQLKPCCCFCQGRGAPQKQAQQQETHHEVEAERGVKGKEKRQHGQTPEGGTPAGGSLPPGPEAQGPQVPKQEGHQKGQPQEKAGRRKKARHVPGQAGKPCGAVTGEGIPSGVKEKPKPHGA</sequence>
<evidence type="ECO:0000256" key="1">
    <source>
        <dbReference type="SAM" id="MobiDB-lite"/>
    </source>
</evidence>
<accession>A0A062Y3J4</accession>
<organism evidence="2 3">
    <name type="scientific">Thermoanaerobaculum aquaticum</name>
    <dbReference type="NCBI Taxonomy" id="1312852"/>
    <lineage>
        <taxon>Bacteria</taxon>
        <taxon>Pseudomonadati</taxon>
        <taxon>Acidobacteriota</taxon>
        <taxon>Thermoanaerobaculia</taxon>
        <taxon>Thermoanaerobaculales</taxon>
        <taxon>Thermoanaerobaculaceae</taxon>
        <taxon>Thermoanaerobaculum</taxon>
    </lineage>
</organism>
<evidence type="ECO:0000313" key="2">
    <source>
        <dbReference type="EMBL" id="KDA54976.1"/>
    </source>
</evidence>
<protein>
    <submittedName>
        <fullName evidence="2">Uncharacterized protein</fullName>
    </submittedName>
</protein>
<comment type="caution">
    <text evidence="2">The sequence shown here is derived from an EMBL/GenBank/DDBJ whole genome shotgun (WGS) entry which is preliminary data.</text>
</comment>